<dbReference type="Pfam" id="PF00027">
    <property type="entry name" value="cNMP_binding"/>
    <property type="match status" value="1"/>
</dbReference>
<protein>
    <submittedName>
        <fullName evidence="2">cAMP-binding domain of CRP or a regulatory subunit of cAMP-dependent protein kinases</fullName>
    </submittedName>
</protein>
<dbReference type="AlphaFoldDB" id="A0A1I1J4F5"/>
<dbReference type="STRING" id="927664.SAMN05421780_105198"/>
<dbReference type="InterPro" id="IPR018490">
    <property type="entry name" value="cNMP-bd_dom_sf"/>
</dbReference>
<organism evidence="2 3">
    <name type="scientific">Flexibacter flexilis DSM 6793</name>
    <dbReference type="NCBI Taxonomy" id="927664"/>
    <lineage>
        <taxon>Bacteria</taxon>
        <taxon>Pseudomonadati</taxon>
        <taxon>Bacteroidota</taxon>
        <taxon>Cytophagia</taxon>
        <taxon>Cytophagales</taxon>
        <taxon>Flexibacteraceae</taxon>
        <taxon>Flexibacter</taxon>
    </lineage>
</organism>
<evidence type="ECO:0000259" key="1">
    <source>
        <dbReference type="Pfam" id="PF00027"/>
    </source>
</evidence>
<accession>A0A1I1J4F5</accession>
<keyword evidence="3" id="KW-1185">Reference proteome</keyword>
<dbReference type="GO" id="GO:0016301">
    <property type="term" value="F:kinase activity"/>
    <property type="evidence" value="ECO:0007669"/>
    <property type="project" value="UniProtKB-KW"/>
</dbReference>
<dbReference type="Proteomes" id="UP000199514">
    <property type="component" value="Unassembled WGS sequence"/>
</dbReference>
<name>A0A1I1J4F5_9BACT</name>
<dbReference type="InterPro" id="IPR014710">
    <property type="entry name" value="RmlC-like_jellyroll"/>
</dbReference>
<evidence type="ECO:0000313" key="3">
    <source>
        <dbReference type="Proteomes" id="UP000199514"/>
    </source>
</evidence>
<gene>
    <name evidence="2" type="ORF">SAMN05421780_105198</name>
</gene>
<sequence length="197" mass="23061">MFTPNQQIILDNVMRHILLSEDEKQFFVSLLREKKVRKKQFILEAGEMSNDSIFVCSGCLRGFSANKNGFEHILAFAPPNWWIADLYSNIMHQPASLYIEAIEETQVLLLSIQDKEHLYLKVPAFERFFRIIAEKSLAAHQQRLLDSLSLNAEERYARFCQRYPMLIDHLPQKYIAAYIGVTPEFFSTMRSRLLRAK</sequence>
<dbReference type="CDD" id="cd00038">
    <property type="entry name" value="CAP_ED"/>
    <property type="match status" value="1"/>
</dbReference>
<dbReference type="EMBL" id="FOLE01000005">
    <property type="protein sequence ID" value="SFC43255.1"/>
    <property type="molecule type" value="Genomic_DNA"/>
</dbReference>
<dbReference type="SUPFAM" id="SSF51206">
    <property type="entry name" value="cAMP-binding domain-like"/>
    <property type="match status" value="1"/>
</dbReference>
<dbReference type="InterPro" id="IPR000595">
    <property type="entry name" value="cNMP-bd_dom"/>
</dbReference>
<dbReference type="RefSeq" id="WP_091511898.1">
    <property type="nucleotide sequence ID" value="NZ_FOLE01000005.1"/>
</dbReference>
<reference evidence="2 3" key="1">
    <citation type="submission" date="2016-10" db="EMBL/GenBank/DDBJ databases">
        <authorList>
            <person name="de Groot N.N."/>
        </authorList>
    </citation>
    <scope>NUCLEOTIDE SEQUENCE [LARGE SCALE GENOMIC DNA]</scope>
    <source>
        <strain evidence="2 3">DSM 6793</strain>
    </source>
</reference>
<dbReference type="OrthoDB" id="1933280at2"/>
<proteinExistence type="predicted"/>
<feature type="domain" description="Cyclic nucleotide-binding" evidence="1">
    <location>
        <begin position="34"/>
        <end position="115"/>
    </location>
</feature>
<keyword evidence="2" id="KW-0418">Kinase</keyword>
<dbReference type="Gene3D" id="2.60.120.10">
    <property type="entry name" value="Jelly Rolls"/>
    <property type="match status" value="1"/>
</dbReference>
<keyword evidence="2" id="KW-0808">Transferase</keyword>
<evidence type="ECO:0000313" key="2">
    <source>
        <dbReference type="EMBL" id="SFC43255.1"/>
    </source>
</evidence>